<sequence length="179" mass="19758">MTETREMFETREGEQRLENDPALMPPDGGIVFIGHIASPWTTRETCPKNMRTARETGQEAVLTIDAPYRDGLQGLERASHVIILSWLHHAPRTLIVQKPRHAAETKGVFSLRSPARPNPIGLHIARLIAVDIGTGRIDLDAIDVLDGTPVIDIKPYFASTDAIPEATIEGRDEPNGGRR</sequence>
<comment type="similarity">
    <text evidence="2">Belongs to the tRNA methyltransferase O family.</text>
</comment>
<dbReference type="EMBL" id="QGGH01000006">
    <property type="protein sequence ID" value="PWJ89949.1"/>
    <property type="molecule type" value="Genomic_DNA"/>
</dbReference>
<keyword evidence="5" id="KW-0808">Transferase</keyword>
<dbReference type="InterPro" id="IPR040372">
    <property type="entry name" value="YaeB-like"/>
</dbReference>
<reference evidence="5 6" key="1">
    <citation type="submission" date="2018-05" db="EMBL/GenBank/DDBJ databases">
        <title>Genomic Encyclopedia of Type Strains, Phase IV (KMG-IV): sequencing the most valuable type-strain genomes for metagenomic binning, comparative biology and taxonomic classification.</title>
        <authorList>
            <person name="Goeker M."/>
        </authorList>
    </citation>
    <scope>NUCLEOTIDE SEQUENCE [LARGE SCALE GENOMIC DNA]</scope>
    <source>
        <strain evidence="5 6">DSM 2626</strain>
    </source>
</reference>
<dbReference type="GeneID" id="61053906"/>
<dbReference type="InterPro" id="IPR036413">
    <property type="entry name" value="YaeB-like_sf"/>
</dbReference>
<evidence type="ECO:0000256" key="1">
    <source>
        <dbReference type="ARBA" id="ARBA00022691"/>
    </source>
</evidence>
<evidence type="ECO:0000256" key="2">
    <source>
        <dbReference type="ARBA" id="ARBA00033753"/>
    </source>
</evidence>
<dbReference type="CDD" id="cd09281">
    <property type="entry name" value="UPF0066"/>
    <property type="match status" value="1"/>
</dbReference>
<protein>
    <submittedName>
        <fullName evidence="5">tRNA-Thr(GGU) m(6)t(6)A37 methyltransferase TsaA</fullName>
    </submittedName>
</protein>
<name>A0A8E3B447_RHILI</name>
<dbReference type="InterPro" id="IPR036414">
    <property type="entry name" value="YaeB_N_sf"/>
</dbReference>
<dbReference type="GO" id="GO:0032259">
    <property type="term" value="P:methylation"/>
    <property type="evidence" value="ECO:0007669"/>
    <property type="project" value="UniProtKB-KW"/>
</dbReference>
<feature type="compositionally biased region" description="Basic and acidic residues" evidence="3">
    <location>
        <begin position="1"/>
        <end position="19"/>
    </location>
</feature>
<dbReference type="PANTHER" id="PTHR12818:SF0">
    <property type="entry name" value="TRNA (ADENINE(37)-N6)-METHYLTRANSFERASE"/>
    <property type="match status" value="1"/>
</dbReference>
<feature type="domain" description="TsaA-like" evidence="4">
    <location>
        <begin position="30"/>
        <end position="165"/>
    </location>
</feature>
<dbReference type="Proteomes" id="UP000245631">
    <property type="component" value="Unassembled WGS sequence"/>
</dbReference>
<dbReference type="Pfam" id="PF01980">
    <property type="entry name" value="TrmO_N"/>
    <property type="match status" value="1"/>
</dbReference>
<dbReference type="GO" id="GO:0008168">
    <property type="term" value="F:methyltransferase activity"/>
    <property type="evidence" value="ECO:0007669"/>
    <property type="project" value="UniProtKB-KW"/>
</dbReference>
<keyword evidence="1" id="KW-0949">S-adenosyl-L-methionine</keyword>
<proteinExistence type="inferred from homology"/>
<comment type="caution">
    <text evidence="5">The sequence shown here is derived from an EMBL/GenBank/DDBJ whole genome shotgun (WGS) entry which is preliminary data.</text>
</comment>
<dbReference type="AlphaFoldDB" id="A0A8E3B447"/>
<organism evidence="5 6">
    <name type="scientific">Rhizobium loti</name>
    <name type="common">Mesorhizobium loti</name>
    <dbReference type="NCBI Taxonomy" id="381"/>
    <lineage>
        <taxon>Bacteria</taxon>
        <taxon>Pseudomonadati</taxon>
        <taxon>Pseudomonadota</taxon>
        <taxon>Alphaproteobacteria</taxon>
        <taxon>Hyphomicrobiales</taxon>
        <taxon>Phyllobacteriaceae</taxon>
        <taxon>Mesorhizobium</taxon>
    </lineage>
</organism>
<evidence type="ECO:0000313" key="6">
    <source>
        <dbReference type="Proteomes" id="UP000245631"/>
    </source>
</evidence>
<evidence type="ECO:0000256" key="3">
    <source>
        <dbReference type="SAM" id="MobiDB-lite"/>
    </source>
</evidence>
<dbReference type="PROSITE" id="PS01318">
    <property type="entry name" value="TSAA_1"/>
    <property type="match status" value="1"/>
</dbReference>
<keyword evidence="5" id="KW-0489">Methyltransferase</keyword>
<evidence type="ECO:0000259" key="4">
    <source>
        <dbReference type="PROSITE" id="PS51668"/>
    </source>
</evidence>
<dbReference type="RefSeq" id="WP_109668303.1">
    <property type="nucleotide sequence ID" value="NZ_QGGH01000006.1"/>
</dbReference>
<gene>
    <name evidence="5" type="ORF">C8D77_106274</name>
</gene>
<dbReference type="PROSITE" id="PS51668">
    <property type="entry name" value="TSAA_2"/>
    <property type="match status" value="1"/>
</dbReference>
<evidence type="ECO:0000313" key="5">
    <source>
        <dbReference type="EMBL" id="PWJ89949.1"/>
    </source>
</evidence>
<feature type="region of interest" description="Disordered" evidence="3">
    <location>
        <begin position="1"/>
        <end position="24"/>
    </location>
</feature>
<dbReference type="InterPro" id="IPR023370">
    <property type="entry name" value="TrmO-like_N"/>
</dbReference>
<dbReference type="SUPFAM" id="SSF118196">
    <property type="entry name" value="YaeB-like"/>
    <property type="match status" value="1"/>
</dbReference>
<dbReference type="NCBIfam" id="TIGR00104">
    <property type="entry name" value="tRNA_TsaA"/>
    <property type="match status" value="1"/>
</dbReference>
<dbReference type="PANTHER" id="PTHR12818">
    <property type="entry name" value="TRNA (ADENINE(37)-N6)-METHYLTRANSFERASE"/>
    <property type="match status" value="1"/>
</dbReference>
<dbReference type="Gene3D" id="2.40.30.70">
    <property type="entry name" value="YaeB-like"/>
    <property type="match status" value="1"/>
</dbReference>
<dbReference type="InterPro" id="IPR023368">
    <property type="entry name" value="UPF0066_cons_site"/>
</dbReference>
<accession>A0A8E3B447</accession>